<feature type="binding site" evidence="9">
    <location>
        <position position="141"/>
    </location>
    <ligand>
        <name>phosphoenolpyruvate</name>
        <dbReference type="ChEBI" id="CHEBI:58702"/>
    </ligand>
</feature>
<dbReference type="GO" id="GO:0005737">
    <property type="term" value="C:cytoplasm"/>
    <property type="evidence" value="ECO:0007669"/>
    <property type="project" value="UniProtKB-SubCell"/>
</dbReference>
<dbReference type="InterPro" id="IPR036968">
    <property type="entry name" value="Enolpyruvate_Tfrase_sf"/>
</dbReference>
<feature type="binding site" evidence="9">
    <location>
        <position position="186"/>
    </location>
    <ligand>
        <name>3-phosphoshikimate</name>
        <dbReference type="ChEBI" id="CHEBI:145989"/>
    </ligand>
</feature>
<evidence type="ECO:0000256" key="6">
    <source>
        <dbReference type="ARBA" id="ARBA00022679"/>
    </source>
</evidence>
<dbReference type="UniPathway" id="UPA00053">
    <property type="reaction ID" value="UER00089"/>
</dbReference>
<dbReference type="PIRSF" id="PIRSF000505">
    <property type="entry name" value="EPSPS"/>
    <property type="match status" value="1"/>
</dbReference>
<evidence type="ECO:0000313" key="12">
    <source>
        <dbReference type="Proteomes" id="UP000646053"/>
    </source>
</evidence>
<dbReference type="CDD" id="cd01556">
    <property type="entry name" value="EPSP_synthase"/>
    <property type="match status" value="1"/>
</dbReference>
<feature type="binding site" evidence="9">
    <location>
        <position position="188"/>
    </location>
    <ligand>
        <name>phosphoenolpyruvate</name>
        <dbReference type="ChEBI" id="CHEBI:58702"/>
    </ligand>
</feature>
<evidence type="ECO:0000256" key="4">
    <source>
        <dbReference type="ARBA" id="ARBA00022490"/>
    </source>
</evidence>
<keyword evidence="7 9" id="KW-0057">Aromatic amino acid biosynthesis</keyword>
<dbReference type="PROSITE" id="PS00885">
    <property type="entry name" value="EPSP_SYNTHASE_2"/>
    <property type="match status" value="1"/>
</dbReference>
<feature type="binding site" evidence="9">
    <location>
        <position position="40"/>
    </location>
    <ligand>
        <name>3-phosphoshikimate</name>
        <dbReference type="ChEBI" id="CHEBI:145989"/>
    </ligand>
</feature>
<evidence type="ECO:0000256" key="2">
    <source>
        <dbReference type="ARBA" id="ARBA00004811"/>
    </source>
</evidence>
<keyword evidence="5 9" id="KW-0028">Amino-acid biosynthesis</keyword>
<dbReference type="EC" id="2.5.1.19" evidence="9"/>
<evidence type="ECO:0000259" key="10">
    <source>
        <dbReference type="Pfam" id="PF00275"/>
    </source>
</evidence>
<dbReference type="EMBL" id="WVIE01000015">
    <property type="protein sequence ID" value="NDJ18307.1"/>
    <property type="molecule type" value="Genomic_DNA"/>
</dbReference>
<feature type="binding site" evidence="9">
    <location>
        <position position="112"/>
    </location>
    <ligand>
        <name>phosphoenolpyruvate</name>
        <dbReference type="ChEBI" id="CHEBI:58702"/>
    </ligand>
</feature>
<comment type="caution">
    <text evidence="9">Lacks conserved residue(s) required for the propagation of feature annotation.</text>
</comment>
<feature type="binding site" evidence="9">
    <location>
        <position position="367"/>
    </location>
    <ligand>
        <name>phosphoenolpyruvate</name>
        <dbReference type="ChEBI" id="CHEBI:58702"/>
    </ligand>
</feature>
<dbReference type="AlphaFoldDB" id="A0A8J7Z1E4"/>
<dbReference type="InterPro" id="IPR013792">
    <property type="entry name" value="RNA3'P_cycl/enolpyr_Trfase_a/b"/>
</dbReference>
<evidence type="ECO:0000256" key="7">
    <source>
        <dbReference type="ARBA" id="ARBA00023141"/>
    </source>
</evidence>
<dbReference type="Pfam" id="PF00275">
    <property type="entry name" value="EPSP_synthase"/>
    <property type="match status" value="1"/>
</dbReference>
<comment type="subunit">
    <text evidence="9">Monomer.</text>
</comment>
<evidence type="ECO:0000256" key="5">
    <source>
        <dbReference type="ARBA" id="ARBA00022605"/>
    </source>
</evidence>
<dbReference type="PANTHER" id="PTHR21090">
    <property type="entry name" value="AROM/DEHYDROQUINATE SYNTHASE"/>
    <property type="match status" value="1"/>
</dbReference>
<comment type="pathway">
    <text evidence="2 9">Metabolic intermediate biosynthesis; chorismate biosynthesis; chorismate from D-erythrose 4-phosphate and phosphoenolpyruvate: step 6/7.</text>
</comment>
<accession>A0A8J7Z1E4</accession>
<dbReference type="InterPro" id="IPR023193">
    <property type="entry name" value="EPSP_synthase_CS"/>
</dbReference>
<feature type="binding site" evidence="9">
    <location>
        <position position="39"/>
    </location>
    <ligand>
        <name>phosphoenolpyruvate</name>
        <dbReference type="ChEBI" id="CHEBI:58702"/>
    </ligand>
</feature>
<dbReference type="FunFam" id="3.65.10.10:FF:000005">
    <property type="entry name" value="3-phosphoshikimate 1-carboxyvinyltransferase"/>
    <property type="match status" value="1"/>
</dbReference>
<feature type="binding site" evidence="9">
    <location>
        <position position="188"/>
    </location>
    <ligand>
        <name>3-phosphoshikimate</name>
        <dbReference type="ChEBI" id="CHEBI:145989"/>
    </ligand>
</feature>
<comment type="subcellular location">
    <subcellularLocation>
        <location evidence="9">Cytoplasm</location>
    </subcellularLocation>
</comment>
<evidence type="ECO:0000256" key="8">
    <source>
        <dbReference type="ARBA" id="ARBA00044633"/>
    </source>
</evidence>
<comment type="catalytic activity">
    <reaction evidence="8">
        <text>3-phosphoshikimate + phosphoenolpyruvate = 5-O-(1-carboxyvinyl)-3-phosphoshikimate + phosphate</text>
        <dbReference type="Rhea" id="RHEA:21256"/>
        <dbReference type="ChEBI" id="CHEBI:43474"/>
        <dbReference type="ChEBI" id="CHEBI:57701"/>
        <dbReference type="ChEBI" id="CHEBI:58702"/>
        <dbReference type="ChEBI" id="CHEBI:145989"/>
        <dbReference type="EC" id="2.5.1.19"/>
    </reaction>
    <physiologicalReaction direction="left-to-right" evidence="8">
        <dbReference type="Rhea" id="RHEA:21257"/>
    </physiologicalReaction>
</comment>
<dbReference type="GO" id="GO:0009073">
    <property type="term" value="P:aromatic amino acid family biosynthetic process"/>
    <property type="evidence" value="ECO:0007669"/>
    <property type="project" value="UniProtKB-KW"/>
</dbReference>
<dbReference type="GO" id="GO:0003866">
    <property type="term" value="F:3-phosphoshikimate 1-carboxyvinyltransferase activity"/>
    <property type="evidence" value="ECO:0007669"/>
    <property type="project" value="UniProtKB-UniRule"/>
</dbReference>
<gene>
    <name evidence="9 11" type="primary">aroA</name>
    <name evidence="11" type="ORF">GS601_13565</name>
</gene>
<dbReference type="RefSeq" id="WP_162423836.1">
    <property type="nucleotide sequence ID" value="NZ_WVIE01000015.1"/>
</dbReference>
<feature type="domain" description="Enolpyruvate transferase" evidence="10">
    <location>
        <begin position="25"/>
        <end position="444"/>
    </location>
</feature>
<evidence type="ECO:0000256" key="1">
    <source>
        <dbReference type="ARBA" id="ARBA00002174"/>
    </source>
</evidence>
<organism evidence="11 12">
    <name type="scientific">Myxacorys almedinensis A</name>
    <dbReference type="NCBI Taxonomy" id="2690445"/>
    <lineage>
        <taxon>Bacteria</taxon>
        <taxon>Bacillati</taxon>
        <taxon>Cyanobacteriota</taxon>
        <taxon>Cyanophyceae</taxon>
        <taxon>Leptolyngbyales</taxon>
        <taxon>Leptolyngbyaceae</taxon>
        <taxon>Myxacorys</taxon>
        <taxon>Myxacorys almedinensis</taxon>
    </lineage>
</organism>
<comment type="function">
    <text evidence="1 9">Catalyzes the transfer of the enolpyruvyl moiety of phosphoenolpyruvate (PEP) to the 5-hydroxyl of shikimate-3-phosphate (S3P) to produce enolpyruvyl shikimate-3-phosphate and inorganic phosphate.</text>
</comment>
<sequence length="449" mass="47431">MANSTTIALNVQTSQHELVIERSTEGSPLRGRLQIPGDKSISHRALMLGALAEGETIIRGLLLGEDPRSTASCFRAMGADISDLNTEEVRVRGIGLGQLIEPMEVLNAGNSGTTLRLMLGILASHPDRFFTVTGDESLRSRPMSRVVKPLQHMGADIWGRQQNSLAPLAIQGRALTPIHYQSPIASAQVKSCILLAGLMVDGQTTVTEPAISRDHSERMLRAFGAQVSVDPDAKSVTVTGGTTLRGQTVVVPGDISSAAFWLVAGAIVPGSDLTIVNVGVNPTRTGVLEALEAMGADITLENPRDVAGEPVADLRVRHSHLKACRIGGDLIPRLIDEIPVLAVAAAFAAGTTVIEDAAELRVKESDRIAVMATQLNLMGAKVTERADGLEITGGYPLVGTDVDSYTDHRIAMSLAIAALNASGKTTIHRAEAAAISYPDFTTTLQQVIA</sequence>
<feature type="binding site" evidence="9">
    <location>
        <position position="39"/>
    </location>
    <ligand>
        <name>3-phosphoshikimate</name>
        <dbReference type="ChEBI" id="CHEBI:145989"/>
    </ligand>
</feature>
<evidence type="ECO:0000256" key="9">
    <source>
        <dbReference type="HAMAP-Rule" id="MF_00210"/>
    </source>
</evidence>
<dbReference type="PROSITE" id="PS00104">
    <property type="entry name" value="EPSP_SYNTHASE_1"/>
    <property type="match status" value="1"/>
</dbReference>
<name>A0A8J7Z1E4_9CYAN</name>
<keyword evidence="4 9" id="KW-0963">Cytoplasm</keyword>
<protein>
    <recommendedName>
        <fullName evidence="9">3-phosphoshikimate 1-carboxyvinyltransferase</fullName>
        <ecNumber evidence="9">2.5.1.19</ecNumber>
    </recommendedName>
    <alternativeName>
        <fullName evidence="9">5-enolpyruvylshikimate-3-phosphate synthase</fullName>
        <shortName evidence="9">EPSP synthase</shortName>
        <shortName evidence="9">EPSPS</shortName>
    </alternativeName>
</protein>
<comment type="caution">
    <text evidence="11">The sequence shown here is derived from an EMBL/GenBank/DDBJ whole genome shotgun (WGS) entry which is preliminary data.</text>
</comment>
<comment type="similarity">
    <text evidence="3 9">Belongs to the EPSP synthase family.</text>
</comment>
<keyword evidence="12" id="KW-1185">Reference proteome</keyword>
<feature type="binding site" evidence="9">
    <location>
        <position position="44"/>
    </location>
    <ligand>
        <name>3-phosphoshikimate</name>
        <dbReference type="ChEBI" id="CHEBI:145989"/>
    </ligand>
</feature>
<dbReference type="FunFam" id="3.65.10.10:FF:000006">
    <property type="entry name" value="3-phosphoshikimate 1-carboxyvinyltransferase"/>
    <property type="match status" value="1"/>
</dbReference>
<keyword evidence="6 9" id="KW-0808">Transferase</keyword>
<evidence type="ECO:0000313" key="11">
    <source>
        <dbReference type="EMBL" id="NDJ18307.1"/>
    </source>
</evidence>
<evidence type="ECO:0000256" key="3">
    <source>
        <dbReference type="ARBA" id="ARBA00009948"/>
    </source>
</evidence>
<dbReference type="Gene3D" id="3.65.10.10">
    <property type="entry name" value="Enolpyruvate transferase domain"/>
    <property type="match status" value="2"/>
</dbReference>
<dbReference type="GO" id="GO:0008652">
    <property type="term" value="P:amino acid biosynthetic process"/>
    <property type="evidence" value="ECO:0007669"/>
    <property type="project" value="UniProtKB-KW"/>
</dbReference>
<dbReference type="SUPFAM" id="SSF55205">
    <property type="entry name" value="EPT/RTPC-like"/>
    <property type="match status" value="1"/>
</dbReference>
<dbReference type="GO" id="GO:0009423">
    <property type="term" value="P:chorismate biosynthetic process"/>
    <property type="evidence" value="ECO:0007669"/>
    <property type="project" value="UniProtKB-UniRule"/>
</dbReference>
<feature type="binding site" evidence="9">
    <location>
        <position position="409"/>
    </location>
    <ligand>
        <name>phosphoenolpyruvate</name>
        <dbReference type="ChEBI" id="CHEBI:58702"/>
    </ligand>
</feature>
<dbReference type="InterPro" id="IPR006264">
    <property type="entry name" value="EPSP_synthase"/>
</dbReference>
<proteinExistence type="inferred from homology"/>
<feature type="active site" description="Proton acceptor" evidence="9">
    <location>
        <position position="336"/>
    </location>
</feature>
<dbReference type="PANTHER" id="PTHR21090:SF5">
    <property type="entry name" value="PENTAFUNCTIONAL AROM POLYPEPTIDE"/>
    <property type="match status" value="1"/>
</dbReference>
<feature type="binding site" evidence="9">
    <location>
        <position position="363"/>
    </location>
    <ligand>
        <name>3-phosphoshikimate</name>
        <dbReference type="ChEBI" id="CHEBI:145989"/>
    </ligand>
</feature>
<dbReference type="InterPro" id="IPR001986">
    <property type="entry name" value="Enolpyruvate_Tfrase_dom"/>
</dbReference>
<dbReference type="Proteomes" id="UP000646053">
    <property type="component" value="Unassembled WGS sequence"/>
</dbReference>
<dbReference type="HAMAP" id="MF_00210">
    <property type="entry name" value="EPSP_synth"/>
    <property type="match status" value="1"/>
</dbReference>
<dbReference type="NCBIfam" id="TIGR01356">
    <property type="entry name" value="aroA"/>
    <property type="match status" value="1"/>
</dbReference>
<feature type="binding site" evidence="9">
    <location>
        <position position="336"/>
    </location>
    <ligand>
        <name>3-phosphoshikimate</name>
        <dbReference type="ChEBI" id="CHEBI:145989"/>
    </ligand>
</feature>
<reference evidence="11" key="1">
    <citation type="submission" date="2019-12" db="EMBL/GenBank/DDBJ databases">
        <title>High-Quality draft genome sequences of three cyanobacteria isolated from the limestone walls of the Old Cathedral of Coimbra.</title>
        <authorList>
            <person name="Tiago I."/>
            <person name="Soares F."/>
            <person name="Portugal A."/>
        </authorList>
    </citation>
    <scope>NUCLEOTIDE SEQUENCE</scope>
    <source>
        <strain evidence="11">A</strain>
    </source>
</reference>